<organism evidence="5 6">
    <name type="scientific">Paraburkholderia bengalensis</name>
    <dbReference type="NCBI Taxonomy" id="2747562"/>
    <lineage>
        <taxon>Bacteria</taxon>
        <taxon>Pseudomonadati</taxon>
        <taxon>Pseudomonadota</taxon>
        <taxon>Betaproteobacteria</taxon>
        <taxon>Burkholderiales</taxon>
        <taxon>Burkholderiaceae</taxon>
        <taxon>Paraburkholderia</taxon>
    </lineage>
</organism>
<reference evidence="5 6" key="1">
    <citation type="journal article" date="2022" name="Arch. Microbiol.">
        <title>Paraburkholderia bengalensis sp. nov. isolated from roots of Oryza sativa, IR64.</title>
        <authorList>
            <person name="Nag P."/>
            <person name="Mondal N."/>
            <person name="Sarkar J."/>
            <person name="Das S."/>
        </authorList>
    </citation>
    <scope>NUCLEOTIDE SEQUENCE [LARGE SCALE GENOMIC DNA]</scope>
    <source>
        <strain evidence="5 6">IR64_4_BI</strain>
    </source>
</reference>
<protein>
    <submittedName>
        <fullName evidence="5">Helix-turn-helix transcriptional regulator</fullName>
    </submittedName>
</protein>
<keyword evidence="6" id="KW-1185">Reference proteome</keyword>
<keyword evidence="2" id="KW-0238">DNA-binding</keyword>
<dbReference type="Pfam" id="PF01638">
    <property type="entry name" value="HxlR"/>
    <property type="match status" value="1"/>
</dbReference>
<evidence type="ECO:0000256" key="2">
    <source>
        <dbReference type="ARBA" id="ARBA00023125"/>
    </source>
</evidence>
<evidence type="ECO:0000313" key="6">
    <source>
        <dbReference type="Proteomes" id="UP001386437"/>
    </source>
</evidence>
<gene>
    <name evidence="5" type="ORF">H3V53_28835</name>
</gene>
<dbReference type="InterPro" id="IPR036388">
    <property type="entry name" value="WH-like_DNA-bd_sf"/>
</dbReference>
<dbReference type="InterPro" id="IPR002577">
    <property type="entry name" value="HTH_HxlR"/>
</dbReference>
<accession>A0ABU8IZV7</accession>
<feature type="domain" description="HTH hxlR-type" evidence="4">
    <location>
        <begin position="36"/>
        <end position="133"/>
    </location>
</feature>
<dbReference type="Gene3D" id="1.10.10.10">
    <property type="entry name" value="Winged helix-like DNA-binding domain superfamily/Winged helix DNA-binding domain"/>
    <property type="match status" value="1"/>
</dbReference>
<evidence type="ECO:0000313" key="5">
    <source>
        <dbReference type="EMBL" id="MEI6001046.1"/>
    </source>
</evidence>
<dbReference type="SUPFAM" id="SSF46785">
    <property type="entry name" value="Winged helix' DNA-binding domain"/>
    <property type="match status" value="1"/>
</dbReference>
<dbReference type="InterPro" id="IPR036390">
    <property type="entry name" value="WH_DNA-bd_sf"/>
</dbReference>
<dbReference type="EMBL" id="JACFYJ010000064">
    <property type="protein sequence ID" value="MEI6001046.1"/>
    <property type="molecule type" value="Genomic_DNA"/>
</dbReference>
<keyword evidence="3" id="KW-0804">Transcription</keyword>
<name>A0ABU8IZV7_9BURK</name>
<dbReference type="PROSITE" id="PS51118">
    <property type="entry name" value="HTH_HXLR"/>
    <property type="match status" value="1"/>
</dbReference>
<dbReference type="PANTHER" id="PTHR33204">
    <property type="entry name" value="TRANSCRIPTIONAL REGULATOR, MARR FAMILY"/>
    <property type="match status" value="1"/>
</dbReference>
<keyword evidence="1" id="KW-0805">Transcription regulation</keyword>
<proteinExistence type="predicted"/>
<evidence type="ECO:0000256" key="3">
    <source>
        <dbReference type="ARBA" id="ARBA00023163"/>
    </source>
</evidence>
<evidence type="ECO:0000259" key="4">
    <source>
        <dbReference type="PROSITE" id="PS51118"/>
    </source>
</evidence>
<dbReference type="RefSeq" id="WP_336600871.1">
    <property type="nucleotide sequence ID" value="NZ_JACFYJ010000064.1"/>
</dbReference>
<sequence>MLNGRHETAAFRRICVLNTRIETTVKESSKLSGTLCPVSRSQAIVGDRWSLVIMRELFMGNRRFDSLMAQTQATPQMLATRLKKLEKSGMIRRKPYMVRPPRYEYHCTEMGQAFYPIIRALREWGENWCKSKGEPITVRYTHKSCEGNAGLGAVCETCGELLTRADLIPKLSAPYASERAAREAA</sequence>
<dbReference type="Proteomes" id="UP001386437">
    <property type="component" value="Unassembled WGS sequence"/>
</dbReference>
<dbReference type="PANTHER" id="PTHR33204:SF18">
    <property type="entry name" value="TRANSCRIPTIONAL REGULATORY PROTEIN"/>
    <property type="match status" value="1"/>
</dbReference>
<evidence type="ECO:0000256" key="1">
    <source>
        <dbReference type="ARBA" id="ARBA00023015"/>
    </source>
</evidence>
<comment type="caution">
    <text evidence="5">The sequence shown here is derived from an EMBL/GenBank/DDBJ whole genome shotgun (WGS) entry which is preliminary data.</text>
</comment>